<protein>
    <submittedName>
        <fullName evidence="1">Uncharacterized protein</fullName>
    </submittedName>
</protein>
<gene>
    <name evidence="1" type="ORF">HMPREF1068_00285</name>
</gene>
<organism evidence="1 2">
    <name type="scientific">Bacteroides nordii CL02T12C05</name>
    <dbReference type="NCBI Taxonomy" id="997884"/>
    <lineage>
        <taxon>Bacteria</taxon>
        <taxon>Pseudomonadati</taxon>
        <taxon>Bacteroidota</taxon>
        <taxon>Bacteroidia</taxon>
        <taxon>Bacteroidales</taxon>
        <taxon>Bacteroidaceae</taxon>
        <taxon>Bacteroides</taxon>
    </lineage>
</organism>
<evidence type="ECO:0000313" key="1">
    <source>
        <dbReference type="EMBL" id="EIY54572.1"/>
    </source>
</evidence>
<dbReference type="STRING" id="997884.HMPREF1068_00285"/>
<dbReference type="AlphaFoldDB" id="I8XWY7"/>
<dbReference type="EMBL" id="AGXS01000003">
    <property type="protein sequence ID" value="EIY54572.1"/>
    <property type="molecule type" value="Genomic_DNA"/>
</dbReference>
<reference evidence="1 2" key="1">
    <citation type="submission" date="2012-02" db="EMBL/GenBank/DDBJ databases">
        <title>The Genome Sequence of Bacteroides nordii CL02T12C05.</title>
        <authorList>
            <consortium name="The Broad Institute Genome Sequencing Platform"/>
            <person name="Earl A."/>
            <person name="Ward D."/>
            <person name="Feldgarden M."/>
            <person name="Gevers D."/>
            <person name="Zitomersky N.L."/>
            <person name="Coyne M.J."/>
            <person name="Comstock L.E."/>
            <person name="Young S.K."/>
            <person name="Zeng Q."/>
            <person name="Gargeya S."/>
            <person name="Fitzgerald M."/>
            <person name="Haas B."/>
            <person name="Abouelleil A."/>
            <person name="Alvarado L."/>
            <person name="Arachchi H.M."/>
            <person name="Berlin A."/>
            <person name="Chapman S.B."/>
            <person name="Gearin G."/>
            <person name="Goldberg J."/>
            <person name="Griggs A."/>
            <person name="Gujja S."/>
            <person name="Hansen M."/>
            <person name="Heiman D."/>
            <person name="Howarth C."/>
            <person name="Larimer J."/>
            <person name="Lui A."/>
            <person name="MacDonald P.J.P."/>
            <person name="McCowen C."/>
            <person name="Montmayeur A."/>
            <person name="Murphy C."/>
            <person name="Neiman D."/>
            <person name="Pearson M."/>
            <person name="Priest M."/>
            <person name="Roberts A."/>
            <person name="Saif S."/>
            <person name="Shea T."/>
            <person name="Sisk P."/>
            <person name="Stolte C."/>
            <person name="Sykes S."/>
            <person name="Wortman J."/>
            <person name="Nusbaum C."/>
            <person name="Birren B."/>
        </authorList>
    </citation>
    <scope>NUCLEOTIDE SEQUENCE [LARGE SCALE GENOMIC DNA]</scope>
    <source>
        <strain evidence="1 2">CL02T12C05</strain>
    </source>
</reference>
<keyword evidence="2" id="KW-1185">Reference proteome</keyword>
<accession>I8XWY7</accession>
<comment type="caution">
    <text evidence="1">The sequence shown here is derived from an EMBL/GenBank/DDBJ whole genome shotgun (WGS) entry which is preliminary data.</text>
</comment>
<proteinExistence type="predicted"/>
<dbReference type="Proteomes" id="UP000003089">
    <property type="component" value="Unassembled WGS sequence"/>
</dbReference>
<dbReference type="HOGENOM" id="CLU_3265832_0_0_10"/>
<sequence>MQVYTVGYLIFYVEFVQTGNIFRIVLLEQYTSTIVSSTDII</sequence>
<name>I8XWY7_9BACE</name>
<evidence type="ECO:0000313" key="2">
    <source>
        <dbReference type="Proteomes" id="UP000003089"/>
    </source>
</evidence>